<dbReference type="PANTHER" id="PTHR43283:SF7">
    <property type="entry name" value="BETA-LACTAMASE-RELATED DOMAIN-CONTAINING PROTEIN"/>
    <property type="match status" value="1"/>
</dbReference>
<dbReference type="SUPFAM" id="SSF56601">
    <property type="entry name" value="beta-lactamase/transpeptidase-like"/>
    <property type="match status" value="1"/>
</dbReference>
<evidence type="ECO:0000313" key="2">
    <source>
        <dbReference type="EMBL" id="AOP32943.1"/>
    </source>
</evidence>
<accession>A0A1D7UTS8</accession>
<dbReference type="KEGG" id="laj:A0128_03110"/>
<evidence type="ECO:0000313" key="3">
    <source>
        <dbReference type="Proteomes" id="UP000094197"/>
    </source>
</evidence>
<reference evidence="2 3" key="1">
    <citation type="submission" date="2016-04" db="EMBL/GenBank/DDBJ databases">
        <title>Complete genome seqeunce of Leptospira alstonii serovar Room22.</title>
        <authorList>
            <person name="Nally J.E."/>
            <person name="Bayles D.O."/>
            <person name="Hurley D."/>
            <person name="Fanning S."/>
            <person name="McMahon B.J."/>
            <person name="Arent Z."/>
        </authorList>
    </citation>
    <scope>NUCLEOTIDE SEQUENCE [LARGE SCALE GENOMIC DNA]</scope>
    <source>
        <strain evidence="2 3">GWTS #1</strain>
    </source>
</reference>
<organism evidence="2 3">
    <name type="scientific">Leptospira tipperaryensis</name>
    <dbReference type="NCBI Taxonomy" id="2564040"/>
    <lineage>
        <taxon>Bacteria</taxon>
        <taxon>Pseudomonadati</taxon>
        <taxon>Spirochaetota</taxon>
        <taxon>Spirochaetia</taxon>
        <taxon>Leptospirales</taxon>
        <taxon>Leptospiraceae</taxon>
        <taxon>Leptospira</taxon>
    </lineage>
</organism>
<gene>
    <name evidence="2" type="ORF">A0128_03110</name>
</gene>
<feature type="domain" description="Beta-lactamase-related" evidence="1">
    <location>
        <begin position="94"/>
        <end position="373"/>
    </location>
</feature>
<dbReference type="EMBL" id="CP015217">
    <property type="protein sequence ID" value="AOP32943.1"/>
    <property type="molecule type" value="Genomic_DNA"/>
</dbReference>
<proteinExistence type="predicted"/>
<sequence length="395" mass="44626">MLNFQDRLLIILFFILLINTGCQGAPVRLVTNECVSPQADSFWKIASAKESDFDSEELCDLLKGSASEKSGFHSLLIERHGKLVTEIYHDGDDKPLSLRYGLRLPFDGESTFNEKTLHDVRSVSKSVVSLLFGIAIEKGLIEGIDTPVLSSFPELSISENDPRKTITWKHLLTMSSGLHWEEWRSGFLFSDETRLYWKKNLVEFVFDREVSEVPGKTFNYNGGGTSVLAEILTKKTGKSLKDLAGEWILHPIGIEDYEWVEDRHGRGLAFGGLRLRPRDMLKLGRLILNEGVWNRKQIVPKKWIQDSLKPQISTNVTFFRSDGSSMDYGYQWWIGETRLTNRNVPWKAALGNGGQLIYVIPDLDMIVVTTAGRYGSPEVILEIGNLLDKIIASTN</sequence>
<evidence type="ECO:0000259" key="1">
    <source>
        <dbReference type="Pfam" id="PF00144"/>
    </source>
</evidence>
<dbReference type="InterPro" id="IPR050789">
    <property type="entry name" value="Diverse_Enzym_Activities"/>
</dbReference>
<keyword evidence="2" id="KW-0378">Hydrolase</keyword>
<keyword evidence="3" id="KW-1185">Reference proteome</keyword>
<dbReference type="PANTHER" id="PTHR43283">
    <property type="entry name" value="BETA-LACTAMASE-RELATED"/>
    <property type="match status" value="1"/>
</dbReference>
<dbReference type="RefSeq" id="WP_069606187.1">
    <property type="nucleotide sequence ID" value="NZ_CP015217.1"/>
</dbReference>
<dbReference type="GO" id="GO:0016787">
    <property type="term" value="F:hydrolase activity"/>
    <property type="evidence" value="ECO:0007669"/>
    <property type="project" value="UniProtKB-KW"/>
</dbReference>
<dbReference type="Pfam" id="PF00144">
    <property type="entry name" value="Beta-lactamase"/>
    <property type="match status" value="1"/>
</dbReference>
<dbReference type="InterPro" id="IPR001466">
    <property type="entry name" value="Beta-lactam-related"/>
</dbReference>
<dbReference type="AlphaFoldDB" id="A0A1D7UTS8"/>
<dbReference type="Gene3D" id="3.40.710.10">
    <property type="entry name" value="DD-peptidase/beta-lactamase superfamily"/>
    <property type="match status" value="1"/>
</dbReference>
<dbReference type="InterPro" id="IPR012338">
    <property type="entry name" value="Beta-lactam/transpept-like"/>
</dbReference>
<dbReference type="Proteomes" id="UP000094197">
    <property type="component" value="Chromosome 1"/>
</dbReference>
<protein>
    <submittedName>
        <fullName evidence="2">Serine hydrolase</fullName>
    </submittedName>
</protein>
<dbReference type="OrthoDB" id="9773047at2"/>
<name>A0A1D7UTS8_9LEPT</name>